<dbReference type="OrthoDB" id="5372783at2"/>
<sequence length="174" mass="20226">MTYSFTTPQKRPLFNLLDKIWIVLFAFAIVFIFFIFAIYEFRIVLTHSSISGKKEEMVQTAEQIKKSEELYLILLEQSQIAAQFKEKNQNIKNSLKNLFDMTLKTGGISFDSVEQDEFALKLTGVSPTKEMFALLLETPLKSIFDETNTSYYKLNNGWYRFVSISKILGTQDER</sequence>
<gene>
    <name evidence="2" type="ORF">AA994_08075</name>
</gene>
<feature type="transmembrane region" description="Helical" evidence="1">
    <location>
        <begin position="20"/>
        <end position="39"/>
    </location>
</feature>
<proteinExistence type="predicted"/>
<keyword evidence="1" id="KW-1133">Transmembrane helix</keyword>
<keyword evidence="1" id="KW-0812">Transmembrane</keyword>
<accession>A0A2G4QYN5</accession>
<evidence type="ECO:0000313" key="3">
    <source>
        <dbReference type="Proteomes" id="UP000237472"/>
    </source>
</evidence>
<protein>
    <submittedName>
        <fullName evidence="2">Membrane protein</fullName>
    </submittedName>
</protein>
<evidence type="ECO:0000256" key="1">
    <source>
        <dbReference type="SAM" id="Phobius"/>
    </source>
</evidence>
<organism evidence="2 3">
    <name type="scientific">Campylobacter vulpis</name>
    <dbReference type="NCBI Taxonomy" id="1655500"/>
    <lineage>
        <taxon>Bacteria</taxon>
        <taxon>Pseudomonadati</taxon>
        <taxon>Campylobacterota</taxon>
        <taxon>Epsilonproteobacteria</taxon>
        <taxon>Campylobacterales</taxon>
        <taxon>Campylobacteraceae</taxon>
        <taxon>Campylobacter</taxon>
    </lineage>
</organism>
<dbReference type="Proteomes" id="UP000237472">
    <property type="component" value="Unassembled WGS sequence"/>
</dbReference>
<keyword evidence="1" id="KW-0472">Membrane</keyword>
<dbReference type="AlphaFoldDB" id="A0A2G4QYN5"/>
<dbReference type="EMBL" id="LDWY01000095">
    <property type="protein sequence ID" value="PHY89409.1"/>
    <property type="molecule type" value="Genomic_DNA"/>
</dbReference>
<name>A0A2G4QYN5_9BACT</name>
<comment type="caution">
    <text evidence="2">The sequence shown here is derived from an EMBL/GenBank/DDBJ whole genome shotgun (WGS) entry which is preliminary data.</text>
</comment>
<evidence type="ECO:0000313" key="2">
    <source>
        <dbReference type="EMBL" id="PHY89409.1"/>
    </source>
</evidence>
<dbReference type="RefSeq" id="WP_099462752.1">
    <property type="nucleotide sequence ID" value="NZ_LDWY01000095.1"/>
</dbReference>
<reference evidence="3" key="1">
    <citation type="submission" date="2015-06" db="EMBL/GenBank/DDBJ databases">
        <authorList>
            <person name="Parisi A."/>
            <person name="Chiara M."/>
            <person name="Florio D."/>
            <person name="Miccolupo A."/>
            <person name="Manzari C."/>
            <person name="Mion D."/>
            <person name="Caruso M."/>
            <person name="D'erchia A.M."/>
            <person name="Zanoni R."/>
        </authorList>
    </citation>
    <scope>NUCLEOTIDE SEQUENCE [LARGE SCALE GENOMIC DNA]</scope>
    <source>
        <strain evidence="3">73/13</strain>
    </source>
</reference>